<dbReference type="SUPFAM" id="SSF54427">
    <property type="entry name" value="NTF2-like"/>
    <property type="match status" value="1"/>
</dbReference>
<evidence type="ECO:0000313" key="3">
    <source>
        <dbReference type="EMBL" id="RMX69414.1"/>
    </source>
</evidence>
<protein>
    <recommendedName>
        <fullName evidence="2">PH domain-containing protein</fullName>
    </recommendedName>
</protein>
<dbReference type="InterPro" id="IPR001849">
    <property type="entry name" value="PH_domain"/>
</dbReference>
<feature type="compositionally biased region" description="Low complexity" evidence="1">
    <location>
        <begin position="183"/>
        <end position="193"/>
    </location>
</feature>
<sequence length="810" mass="88865">MKALAYRLRSRHSRRNDEIVDDVKLSFCFVEAVKDESINDRSPGDKNRERRAMDDNGRKNRGNHNKDTDSCKKLAMTSATQSYNKADLLLQSEQPSFQPHRRTVSAPTMTRGSILKQQHQHRMLAKAHFNSRADVTSNAADTLRLYDRLMYDRGICVASSSSISHSQSSNGSTERSKHGAFISSNASSSSDSSQKPEVAINVRYSGILMIKRGPLKVADKRYYFVTCSSPELYSFRDEMSFKLWLSSGHSLRGGDAGARTSGLFSVLVGTVLRADAASEVEGSSGGSHSEKTFHVMMGLASKCFTLRFTAANGRKATQWLEALQEVQLTKRYGNQLSRKLGSAADTRLLLPLDEHNGLCGAGTAITSDESTSEQGDTDMENMYGEAIDEIGDDREPAVMRSALTSNAKPPRVYTGGILQSKPRFDNNGDATTVSTRTSHSGSSPTSVVSEHANRPVRANLRASLASVQSLPTSRFHRMNSRASRSSIALGQSQGNTNGNVLLFVSVAGSSLTGSRMSQAQKELDALIAKGAKPPSRIMQDPTNGEPVAWRYGVPEYVLTDLAYVKGRMRDPDATPLASYVEECCQTFIMEATHKARYDQWRSVCQETFYLQVNDELRVPGRSILENDMFGLLYLGNVGESVGAAYGASNESRNLCAELAEAFPDGFPMEVLDVFTQPPQCYFAWRHWGLFAGNYRGIKGDGSRVEIRGFGEMTVNGSQIRSLRLFFKEGDLLFGLQQATGRTTPTRRDAAETLSLASEDVVVGRTVRAASAAVAPVTRKGSLTNPKTSEIIEGLANFTIKSKELHKKQIR</sequence>
<feature type="compositionally biased region" description="Low complexity" evidence="1">
    <location>
        <begin position="162"/>
        <end position="172"/>
    </location>
</feature>
<dbReference type="VEuPathDB" id="FungiDB:DD237_003183"/>
<feature type="region of interest" description="Disordered" evidence="1">
    <location>
        <begin position="162"/>
        <end position="195"/>
    </location>
</feature>
<proteinExistence type="predicted"/>
<feature type="region of interest" description="Disordered" evidence="1">
    <location>
        <begin position="410"/>
        <end position="453"/>
    </location>
</feature>
<feature type="compositionally biased region" description="Low complexity" evidence="1">
    <location>
        <begin position="431"/>
        <end position="449"/>
    </location>
</feature>
<dbReference type="PANTHER" id="PTHR31723:SF10">
    <property type="entry name" value="PATHOGEN-RELATED PROTEIN"/>
    <property type="match status" value="1"/>
</dbReference>
<accession>A0A3M6VRT1</accession>
<comment type="caution">
    <text evidence="3">The sequence shown here is derived from an EMBL/GenBank/DDBJ whole genome shotgun (WGS) entry which is preliminary data.</text>
</comment>
<dbReference type="InterPro" id="IPR032710">
    <property type="entry name" value="NTF2-like_dom_sf"/>
</dbReference>
<dbReference type="InterPro" id="IPR053218">
    <property type="entry name" value="Pathogen-related_defense"/>
</dbReference>
<evidence type="ECO:0000256" key="1">
    <source>
        <dbReference type="SAM" id="MobiDB-lite"/>
    </source>
</evidence>
<dbReference type="AlphaFoldDB" id="A0A3M6VRT1"/>
<evidence type="ECO:0000259" key="2">
    <source>
        <dbReference type="PROSITE" id="PS50003"/>
    </source>
</evidence>
<dbReference type="PROSITE" id="PS50003">
    <property type="entry name" value="PH_DOMAIN"/>
    <property type="match status" value="1"/>
</dbReference>
<organism evidence="3 4">
    <name type="scientific">Peronospora effusa</name>
    <dbReference type="NCBI Taxonomy" id="542832"/>
    <lineage>
        <taxon>Eukaryota</taxon>
        <taxon>Sar</taxon>
        <taxon>Stramenopiles</taxon>
        <taxon>Oomycota</taxon>
        <taxon>Peronosporomycetes</taxon>
        <taxon>Peronosporales</taxon>
        <taxon>Peronosporaceae</taxon>
        <taxon>Peronospora</taxon>
    </lineage>
</organism>
<gene>
    <name evidence="3" type="ORF">DD238_002457</name>
</gene>
<dbReference type="PANTHER" id="PTHR31723">
    <property type="entry name" value="PATHOGENESIS-RELATED FAMILY PROTEIN"/>
    <property type="match status" value="1"/>
</dbReference>
<name>A0A3M6VRT1_9STRA</name>
<dbReference type="Gene3D" id="3.10.450.50">
    <property type="match status" value="1"/>
</dbReference>
<feature type="region of interest" description="Disordered" evidence="1">
    <location>
        <begin position="38"/>
        <end position="69"/>
    </location>
</feature>
<keyword evidence="4" id="KW-1185">Reference proteome</keyword>
<dbReference type="Proteomes" id="UP000282087">
    <property type="component" value="Unassembled WGS sequence"/>
</dbReference>
<evidence type="ECO:0000313" key="4">
    <source>
        <dbReference type="Proteomes" id="UP000282087"/>
    </source>
</evidence>
<feature type="domain" description="PH" evidence="2">
    <location>
        <begin position="201"/>
        <end position="328"/>
    </location>
</feature>
<reference evidence="3 4" key="1">
    <citation type="submission" date="2018-06" db="EMBL/GenBank/DDBJ databases">
        <title>Comparative genomics of downy mildews reveals potential adaptations to biotrophy.</title>
        <authorList>
            <person name="Fletcher K."/>
            <person name="Klosterman S.J."/>
            <person name="Derevnina L."/>
            <person name="Martin F."/>
            <person name="Koike S."/>
            <person name="Reyes Chin-Wo S."/>
            <person name="Mou B."/>
            <person name="Michelmore R."/>
        </authorList>
    </citation>
    <scope>NUCLEOTIDE SEQUENCE [LARGE SCALE GENOMIC DNA]</scope>
    <source>
        <strain evidence="3 4">R14</strain>
    </source>
</reference>
<dbReference type="EMBL" id="QLLG01000026">
    <property type="protein sequence ID" value="RMX69414.1"/>
    <property type="molecule type" value="Genomic_DNA"/>
</dbReference>